<dbReference type="Pfam" id="PF09250">
    <property type="entry name" value="Prim-Pol"/>
    <property type="match status" value="1"/>
</dbReference>
<reference evidence="5 6" key="1">
    <citation type="submission" date="2019-08" db="EMBL/GenBank/DDBJ databases">
        <authorList>
            <person name="Cotto-Pereira A.M."/>
            <person name="Aviles-Rivera I.N."/>
            <person name="Cartagena-Torres H."/>
            <person name="Gonzalez-Negron N.G."/>
            <person name="Millan-Laboy A.S."/>
            <person name="Rios-Rosa Y."/>
            <person name="Rivera-Cruz A."/>
            <person name="Rivera-Espinal N.S."/>
            <person name="Rodriguez-Cotto F.E."/>
            <person name="Rosa-Flores A.N."/>
            <person name="Fernandez-Martinez M."/>
            <person name="Rubin M.R."/>
            <person name="Vazquez E."/>
            <person name="Washington J.M."/>
            <person name="Garlena R.A."/>
            <person name="Russell D.A."/>
            <person name="Pope W.H."/>
            <person name="Jacobs-Sera D."/>
            <person name="Hatfull G.F."/>
        </authorList>
    </citation>
    <scope>NUCLEOTIDE SEQUENCE [LARGE SCALE GENOMIC DNA]</scope>
</reference>
<dbReference type="GeneID" id="65122580"/>
<keyword evidence="1" id="KW-0547">Nucleotide-binding</keyword>
<dbReference type="NCBIfam" id="TIGR01613">
    <property type="entry name" value="primase_Cterm"/>
    <property type="match status" value="1"/>
</dbReference>
<keyword evidence="3" id="KW-0067">ATP-binding</keyword>
<proteinExistence type="predicted"/>
<dbReference type="Proteomes" id="UP000364713">
    <property type="component" value="Segment"/>
</dbReference>
<evidence type="ECO:0000256" key="2">
    <source>
        <dbReference type="ARBA" id="ARBA00022801"/>
    </source>
</evidence>
<dbReference type="InterPro" id="IPR027417">
    <property type="entry name" value="P-loop_NTPase"/>
</dbReference>
<evidence type="ECO:0000313" key="6">
    <source>
        <dbReference type="Proteomes" id="UP000364713"/>
    </source>
</evidence>
<sequence length="850" mass="95761">MSDIYGDHASIYLQRGWNSPLPLPVGMKYPPPDDTTGNKPYPDVNRVYTWCEEMPTGSNLGLRMPQFTVDGMLYELLGIDVDDYDEKHGGETLTDLIEQLGPLPRTFRSTSRDPENPSGIRFFRVTANAKWRGKPGPDIEIIQRTHRYAVAWPSETDGRAYQWYDANDQPLDEPPHVAEFPDLPEEWVDHLFKGEAGEARKIEEIDDVEEAFGWLQAEIPGYDNDPSGQMNRVTEPEKLREEMSTGAHDMMLGRLHEVVQLAAEGHHGLKIAINRVRQAFLAEVLGGAEAEEARRDISAAKAEWRRALCGEVSKLRDDIANDLIRISPVGGYTAEDGNIDLDLFREKMLRQWVERRNTIVDAEEYDDNDSGRARMFLDALGDSIRPIRSGTDDWAWWDESIGRLVKLSKSETYGLLWNQSVVASLQATANRLFRQAEILEEQGSAEAEDTEKLAKAYSKRAITAGNRTIIEHSMSMAHVLSGNAIDPAEFDTNPTTWGVGNGVLDLTAAAKNGGVDVDYDSLCRKGRPEDLILQHTPIPYEPNFTHPKWESYLNTFLPDADYRRYVRKVFGYAFLGGNPQRRIIFIQGGTSTGKTTILESVQACLGDYGAVIDMNGLFRQKRDSGPMPEMLSALPRRVVFASEIGQRNRLHADVIKRLTGGDSVIARALYSNVMVQRTPMFTPIVATNSMPTIEDGDAALWRRLLVLPFDRQVPPSTVETEPIKNNPEALKAVLSWLVDGLLDYLMEGLDVNTPVSVKKRQKSFIAGTSTFQMFLDEMVEEDESGRVQTLVLFELYRQWAAREEIREVLSKRDFFGRMRDNGYEGKKASVRRDGKVTSTLIYKGIRVAKD</sequence>
<organism evidence="5 6">
    <name type="scientific">Gordonia phage Sukkupi</name>
    <dbReference type="NCBI Taxonomy" id="2653747"/>
    <lineage>
        <taxon>Viruses</taxon>
        <taxon>Duplodnaviria</taxon>
        <taxon>Heunggongvirae</taxon>
        <taxon>Uroviricota</taxon>
        <taxon>Caudoviricetes</taxon>
        <taxon>Zierdtviridae</taxon>
        <taxon>Emilbogenvirinae</taxon>
        <taxon>Sukkupivirus</taxon>
        <taxon>Sukkupivirus sukkupi</taxon>
    </lineage>
</organism>
<dbReference type="PANTHER" id="PTHR35372:SF2">
    <property type="entry name" value="SF3 HELICASE DOMAIN-CONTAINING PROTEIN"/>
    <property type="match status" value="1"/>
</dbReference>
<dbReference type="Gene3D" id="3.40.50.300">
    <property type="entry name" value="P-loop containing nucleotide triphosphate hydrolases"/>
    <property type="match status" value="1"/>
</dbReference>
<dbReference type="PANTHER" id="PTHR35372">
    <property type="entry name" value="ATP BINDING PROTEIN-RELATED"/>
    <property type="match status" value="1"/>
</dbReference>
<evidence type="ECO:0000256" key="1">
    <source>
        <dbReference type="ARBA" id="ARBA00022741"/>
    </source>
</evidence>
<keyword evidence="6" id="KW-1185">Reference proteome</keyword>
<keyword evidence="5" id="KW-0347">Helicase</keyword>
<dbReference type="InterPro" id="IPR014818">
    <property type="entry name" value="Phage/plasmid_primase_P4_C"/>
</dbReference>
<name>A0A5Q2WKD6_9CAUD</name>
<protein>
    <submittedName>
        <fullName evidence="5">DNA primase/polymerase/helicase</fullName>
    </submittedName>
</protein>
<gene>
    <name evidence="5" type="primary">53</name>
    <name evidence="5" type="ORF">SEA_SUKKUPI_53</name>
</gene>
<dbReference type="InterPro" id="IPR015330">
    <property type="entry name" value="DNA_primase/pol_bifunc_N"/>
</dbReference>
<dbReference type="PROSITE" id="PS51206">
    <property type="entry name" value="SF3_HELICASE_1"/>
    <property type="match status" value="1"/>
</dbReference>
<dbReference type="SMART" id="SM00885">
    <property type="entry name" value="D5_N"/>
    <property type="match status" value="1"/>
</dbReference>
<accession>A0A5Q2WKD6</accession>
<dbReference type="SUPFAM" id="SSF52540">
    <property type="entry name" value="P-loop containing nucleoside triphosphate hydrolases"/>
    <property type="match status" value="1"/>
</dbReference>
<dbReference type="SMART" id="SM00943">
    <property type="entry name" value="Prim-Pol"/>
    <property type="match status" value="1"/>
</dbReference>
<dbReference type="KEGG" id="vg:65122580"/>
<evidence type="ECO:0000256" key="3">
    <source>
        <dbReference type="ARBA" id="ARBA00022840"/>
    </source>
</evidence>
<evidence type="ECO:0000313" key="5">
    <source>
        <dbReference type="EMBL" id="QGH79296.1"/>
    </source>
</evidence>
<dbReference type="GO" id="GO:0016787">
    <property type="term" value="F:hydrolase activity"/>
    <property type="evidence" value="ECO:0007669"/>
    <property type="project" value="UniProtKB-KW"/>
</dbReference>
<dbReference type="GO" id="GO:0004386">
    <property type="term" value="F:helicase activity"/>
    <property type="evidence" value="ECO:0007669"/>
    <property type="project" value="UniProtKB-KW"/>
</dbReference>
<dbReference type="EMBL" id="MN369753">
    <property type="protein sequence ID" value="QGH79296.1"/>
    <property type="molecule type" value="Genomic_DNA"/>
</dbReference>
<dbReference type="GO" id="GO:0005524">
    <property type="term" value="F:ATP binding"/>
    <property type="evidence" value="ECO:0007669"/>
    <property type="project" value="UniProtKB-KW"/>
</dbReference>
<dbReference type="InterPro" id="IPR006500">
    <property type="entry name" value="Helicase_put_C_phage/plasmid"/>
</dbReference>
<dbReference type="Pfam" id="PF08706">
    <property type="entry name" value="D5_N"/>
    <property type="match status" value="1"/>
</dbReference>
<dbReference type="RefSeq" id="YP_010104632.1">
    <property type="nucleotide sequence ID" value="NC_055820.1"/>
</dbReference>
<dbReference type="InterPro" id="IPR051620">
    <property type="entry name" value="ORF904-like_C"/>
</dbReference>
<dbReference type="InterPro" id="IPR014015">
    <property type="entry name" value="Helicase_SF3_DNA-vir"/>
</dbReference>
<feature type="domain" description="SF3 helicase" evidence="4">
    <location>
        <begin position="561"/>
        <end position="722"/>
    </location>
</feature>
<keyword evidence="2" id="KW-0378">Hydrolase</keyword>
<evidence type="ECO:0000259" key="4">
    <source>
        <dbReference type="PROSITE" id="PS51206"/>
    </source>
</evidence>